<evidence type="ECO:0000313" key="2">
    <source>
        <dbReference type="EMBL" id="ABC76728.1"/>
    </source>
</evidence>
<dbReference type="AlphaFoldDB" id="Q2LRL8"/>
<evidence type="ECO:0000313" key="3">
    <source>
        <dbReference type="Proteomes" id="UP000001933"/>
    </source>
</evidence>
<organism evidence="2 3">
    <name type="scientific">Syntrophus aciditrophicus (strain SB)</name>
    <dbReference type="NCBI Taxonomy" id="56780"/>
    <lineage>
        <taxon>Bacteria</taxon>
        <taxon>Pseudomonadati</taxon>
        <taxon>Thermodesulfobacteriota</taxon>
        <taxon>Syntrophia</taxon>
        <taxon>Syntrophales</taxon>
        <taxon>Syntrophaceae</taxon>
        <taxon>Syntrophus</taxon>
    </lineage>
</organism>
<dbReference type="Gene3D" id="3.60.15.10">
    <property type="entry name" value="Ribonuclease Z/Hydroxyacylglutathione hydrolase-like"/>
    <property type="match status" value="1"/>
</dbReference>
<dbReference type="Proteomes" id="UP000001933">
    <property type="component" value="Chromosome"/>
</dbReference>
<feature type="domain" description="Metallo-beta-lactamase" evidence="1">
    <location>
        <begin position="145"/>
        <end position="333"/>
    </location>
</feature>
<proteinExistence type="predicted"/>
<dbReference type="PANTHER" id="PTHR15032:SF4">
    <property type="entry name" value="N-ACYL-PHOSPHATIDYLETHANOLAMINE-HYDROLYZING PHOSPHOLIPASE D"/>
    <property type="match status" value="1"/>
</dbReference>
<name>Q2LRL8_SYNAS</name>
<keyword evidence="3" id="KW-1185">Reference proteome</keyword>
<protein>
    <submittedName>
        <fullName evidence="2">Outer membrane protein</fullName>
    </submittedName>
</protein>
<sequence>MTAPRPRPDRLFPIDSMNISRRKKVITAIILALALLLVSCFLPPRPFDEKKWRAQVESTDPALLYAPHLRGGRYFNPWMPMQRGFMSFLRWVISEKTPYPQAEEYNLPPVISGLYKRIRSTPGDFIAWIGHSTFLIRINGEYWITDPMFSERALLPKRKTPPGLSLDEFLALPGRKNVIISHNHYDHLDSKSIRRLSTDTRVFVPMGLKAMVNNFGKKKVVEMDWWQTVSCGDRCQVVCLPAQHWSRRISQNTDTTLWASFLLVTRGRKIYYGGDSGYFIGYREIGRLYPDIDYALLPVTAYAPRWFMHYAHMDPGESLEAFRDLGARYFIPTQWGTFRLGEEPIGEIPSALSRAAQSSDTDPARLLVMSIGQLLPIDNQKQKFEQ</sequence>
<dbReference type="InParanoid" id="Q2LRL8"/>
<dbReference type="Pfam" id="PF12706">
    <property type="entry name" value="Lactamase_B_2"/>
    <property type="match status" value="1"/>
</dbReference>
<reference evidence="2 3" key="1">
    <citation type="journal article" date="2007" name="Proc. Natl. Acad. Sci. U.S.A.">
        <title>The genome of Syntrophus aciditrophicus: life at the thermodynamic limit of microbial growth.</title>
        <authorList>
            <person name="McInerney M.J."/>
            <person name="Rohlin L."/>
            <person name="Mouttaki H."/>
            <person name="Kim U."/>
            <person name="Krupp R.S."/>
            <person name="Rios-Hernandez L."/>
            <person name="Sieber J."/>
            <person name="Struchtemeyer C.G."/>
            <person name="Bhattacharyya A."/>
            <person name="Campbell J.W."/>
            <person name="Gunsalus R.P."/>
        </authorList>
    </citation>
    <scope>NUCLEOTIDE SEQUENCE [LARGE SCALE GENOMIC DNA]</scope>
    <source>
        <strain evidence="2 3">SB</strain>
    </source>
</reference>
<dbReference type="SUPFAM" id="SSF56281">
    <property type="entry name" value="Metallo-hydrolase/oxidoreductase"/>
    <property type="match status" value="1"/>
</dbReference>
<accession>Q2LRL8</accession>
<dbReference type="InterPro" id="IPR001279">
    <property type="entry name" value="Metallo-B-lactamas"/>
</dbReference>
<dbReference type="EMBL" id="CP000252">
    <property type="protein sequence ID" value="ABC76728.1"/>
    <property type="molecule type" value="Genomic_DNA"/>
</dbReference>
<dbReference type="KEGG" id="sat:SYN_00874"/>
<dbReference type="eggNOG" id="COG2220">
    <property type="taxonomic scope" value="Bacteria"/>
</dbReference>
<dbReference type="InterPro" id="IPR036866">
    <property type="entry name" value="RibonucZ/Hydroxyglut_hydro"/>
</dbReference>
<gene>
    <name evidence="2" type="ORF">SYN_00874</name>
</gene>
<dbReference type="HOGENOM" id="CLU_020884_1_0_7"/>
<evidence type="ECO:0000259" key="1">
    <source>
        <dbReference type="Pfam" id="PF12706"/>
    </source>
</evidence>
<dbReference type="GO" id="GO:0005737">
    <property type="term" value="C:cytoplasm"/>
    <property type="evidence" value="ECO:0007669"/>
    <property type="project" value="TreeGrafter"/>
</dbReference>
<dbReference type="PANTHER" id="PTHR15032">
    <property type="entry name" value="N-ACYL-PHOSPHATIDYLETHANOLAMINE-HYDROLYZING PHOSPHOLIPASE D"/>
    <property type="match status" value="1"/>
</dbReference>